<keyword evidence="3" id="KW-1185">Reference proteome</keyword>
<dbReference type="AlphaFoldDB" id="A0A0A1SXZ6"/>
<protein>
    <recommendedName>
        <fullName evidence="4">Secreted protein</fullName>
    </recommendedName>
</protein>
<accession>A0A0A1SXZ6</accession>
<gene>
    <name evidence="2" type="ORF">VHEMI03226</name>
</gene>
<organism evidence="2 3">
    <name type="scientific">[Torrubiella] hemipterigena</name>
    <dbReference type="NCBI Taxonomy" id="1531966"/>
    <lineage>
        <taxon>Eukaryota</taxon>
        <taxon>Fungi</taxon>
        <taxon>Dikarya</taxon>
        <taxon>Ascomycota</taxon>
        <taxon>Pezizomycotina</taxon>
        <taxon>Sordariomycetes</taxon>
        <taxon>Hypocreomycetidae</taxon>
        <taxon>Hypocreales</taxon>
        <taxon>Clavicipitaceae</taxon>
        <taxon>Clavicipitaceae incertae sedis</taxon>
        <taxon>'Torrubiella' clade</taxon>
    </lineage>
</organism>
<sequence length="118" mass="12572">MSFKSIVITLACATAVIAGDCNPNDPYGQECVNVYGNANCDAGSQKTSYKPTCKGNCYVYPFNSLNVQGSYLYGTNCVAYSDKECKNKIGESGNIVGQGNGKCANFSGGQSMKCYYKC</sequence>
<evidence type="ECO:0008006" key="4">
    <source>
        <dbReference type="Google" id="ProtNLM"/>
    </source>
</evidence>
<dbReference type="STRING" id="1531966.A0A0A1SXZ6"/>
<name>A0A0A1SXZ6_9HYPO</name>
<dbReference type="EMBL" id="CDHN01000002">
    <property type="protein sequence ID" value="CEJ83693.1"/>
    <property type="molecule type" value="Genomic_DNA"/>
</dbReference>
<evidence type="ECO:0000313" key="2">
    <source>
        <dbReference type="EMBL" id="CEJ83693.1"/>
    </source>
</evidence>
<dbReference type="OrthoDB" id="2986332at2759"/>
<reference evidence="2 3" key="1">
    <citation type="journal article" date="2015" name="Genome Announc.">
        <title>Draft Genome Sequence and Gene Annotation of the Entomopathogenic Fungus Verticillium hemipterigenum.</title>
        <authorList>
            <person name="Horn F."/>
            <person name="Habel A."/>
            <person name="Scharf D.H."/>
            <person name="Dworschak J."/>
            <person name="Brakhage A.A."/>
            <person name="Guthke R."/>
            <person name="Hertweck C."/>
            <person name="Linde J."/>
        </authorList>
    </citation>
    <scope>NUCLEOTIDE SEQUENCE [LARGE SCALE GENOMIC DNA]</scope>
</reference>
<dbReference type="Proteomes" id="UP000039046">
    <property type="component" value="Unassembled WGS sequence"/>
</dbReference>
<evidence type="ECO:0000313" key="3">
    <source>
        <dbReference type="Proteomes" id="UP000039046"/>
    </source>
</evidence>
<proteinExistence type="predicted"/>
<feature type="chain" id="PRO_5001989495" description="Secreted protein" evidence="1">
    <location>
        <begin position="19"/>
        <end position="118"/>
    </location>
</feature>
<feature type="signal peptide" evidence="1">
    <location>
        <begin position="1"/>
        <end position="18"/>
    </location>
</feature>
<dbReference type="HOGENOM" id="CLU_2073067_0_0_1"/>
<evidence type="ECO:0000256" key="1">
    <source>
        <dbReference type="SAM" id="SignalP"/>
    </source>
</evidence>
<keyword evidence="1" id="KW-0732">Signal</keyword>